<keyword evidence="8" id="KW-0150">Chloroplast</keyword>
<keyword evidence="5 7" id="KW-0472">Membrane</keyword>
<geneLocation type="chloroplast" evidence="8"/>
<keyword evidence="3 7" id="KW-0812">Transmembrane</keyword>
<name>A0A8K1YUV5_9FLOR</name>
<evidence type="ECO:0000256" key="5">
    <source>
        <dbReference type="ARBA" id="ARBA00023136"/>
    </source>
</evidence>
<evidence type="ECO:0000256" key="1">
    <source>
        <dbReference type="ARBA" id="ARBA00004167"/>
    </source>
</evidence>
<evidence type="ECO:0000256" key="4">
    <source>
        <dbReference type="ARBA" id="ARBA00022989"/>
    </source>
</evidence>
<keyword evidence="4 7" id="KW-1133">Transmembrane helix</keyword>
<dbReference type="GO" id="GO:0015979">
    <property type="term" value="P:photosynthesis"/>
    <property type="evidence" value="ECO:0007669"/>
    <property type="project" value="UniProtKB-KW"/>
</dbReference>
<dbReference type="AlphaFoldDB" id="A0A8K1YUV5"/>
<accession>A0A8K1YUV5</accession>
<dbReference type="HAMAP" id="MF_01329">
    <property type="entry name" value="PSII_Psb30_Ycf12"/>
    <property type="match status" value="1"/>
</dbReference>
<dbReference type="InterPro" id="IPR010284">
    <property type="entry name" value="PSII_Ycf12_core-subunit"/>
</dbReference>
<comment type="subunit">
    <text evidence="7">PSII is composed of 1 copy each of membrane proteins PsbA, PsbB, PsbC, PsbD, PsbE, PsbF, PsbH, PsbI, PsbJ, PsbK, PsbL, PsbM, PsbT, PsbX, PsbY, PsbZ, Psb30/Ycf12, peripheral proteins of the oxygen-evolving complex and a large number of cofactors. It forms dimeric complexes.</text>
</comment>
<keyword evidence="7" id="KW-0793">Thylakoid</keyword>
<sequence length="72" mass="8392">MKTKNKTIIYYNLAKKFKIMLYNITQYTNKYKNKEDILMVNWQVIGQLLSLAIIVLVGPAIIVLLSFKRGNL</sequence>
<feature type="transmembrane region" description="Helical" evidence="7">
    <location>
        <begin position="44"/>
        <end position="67"/>
    </location>
</feature>
<evidence type="ECO:0000256" key="3">
    <source>
        <dbReference type="ARBA" id="ARBA00022692"/>
    </source>
</evidence>
<reference evidence="8" key="1">
    <citation type="submission" date="2020-01" db="EMBL/GenBank/DDBJ databases">
        <title>The chloroplast and mitochondrion of a new freshwater red algal species from China.</title>
        <authorList>
            <person name="Fang K."/>
            <person name="Xie S."/>
        </authorList>
    </citation>
    <scope>NUCLEOTIDE SEQUENCE</scope>
    <source>
        <strain evidence="8">SAS-FKP1901</strain>
    </source>
</reference>
<keyword evidence="8" id="KW-0934">Plastid</keyword>
<evidence type="ECO:0000256" key="2">
    <source>
        <dbReference type="ARBA" id="ARBA00022531"/>
    </source>
</evidence>
<dbReference type="EMBL" id="MN905507">
    <property type="protein sequence ID" value="UEQ12150.1"/>
    <property type="molecule type" value="Genomic_DNA"/>
</dbReference>
<evidence type="ECO:0000256" key="6">
    <source>
        <dbReference type="ARBA" id="ARBA00023276"/>
    </source>
</evidence>
<dbReference type="GO" id="GO:0009523">
    <property type="term" value="C:photosystem II"/>
    <property type="evidence" value="ECO:0007669"/>
    <property type="project" value="UniProtKB-KW"/>
</dbReference>
<evidence type="ECO:0000313" key="8">
    <source>
        <dbReference type="EMBL" id="UEQ12150.1"/>
    </source>
</evidence>
<dbReference type="GO" id="GO:0009535">
    <property type="term" value="C:chloroplast thylakoid membrane"/>
    <property type="evidence" value="ECO:0007669"/>
    <property type="project" value="UniProtKB-SubCell"/>
</dbReference>
<comment type="similarity">
    <text evidence="7">Belongs to the Psb30/Ycf12 family.</text>
</comment>
<keyword evidence="6 7" id="KW-0604">Photosystem II</keyword>
<proteinExistence type="inferred from homology"/>
<comment type="function">
    <text evidence="7">A core subunit of photosystem II (PSII), probably helps stabilize the reaction center.</text>
</comment>
<dbReference type="NCBIfam" id="NF010239">
    <property type="entry name" value="PRK13686.1"/>
    <property type="match status" value="1"/>
</dbReference>
<evidence type="ECO:0000256" key="7">
    <source>
        <dbReference type="HAMAP-Rule" id="MF_01329"/>
    </source>
</evidence>
<protein>
    <recommendedName>
        <fullName evidence="7">Photosystem II reaction center protein Psb30</fullName>
    </recommendedName>
    <alternativeName>
        <fullName evidence="7">Photosystem II reaction center protein Ycf12</fullName>
    </alternativeName>
</protein>
<dbReference type="Pfam" id="PF05969">
    <property type="entry name" value="PSII_Ycf12"/>
    <property type="match status" value="1"/>
</dbReference>
<organism evidence="8">
    <name type="scientific">Batrachospermum sp</name>
    <dbReference type="NCBI Taxonomy" id="31373"/>
    <lineage>
        <taxon>Eukaryota</taxon>
        <taxon>Rhodophyta</taxon>
        <taxon>Florideophyceae</taxon>
        <taxon>Nemaliophycidae</taxon>
        <taxon>Batrachospermales</taxon>
        <taxon>Batrachospermaceae</taxon>
        <taxon>Batrachospermum</taxon>
    </lineage>
</organism>
<gene>
    <name evidence="7 8" type="primary">psb30</name>
    <name evidence="7" type="synonym">ycf12</name>
</gene>
<keyword evidence="2 7" id="KW-0602">Photosynthesis</keyword>
<comment type="subcellular location">
    <subcellularLocation>
        <location evidence="1">Membrane</location>
        <topology evidence="1">Single-pass membrane protein</topology>
    </subcellularLocation>
    <subcellularLocation>
        <location evidence="7">Plastid</location>
        <location evidence="7">Chloroplast thylakoid membrane</location>
        <topology evidence="7">Single-pass membrane protein</topology>
    </subcellularLocation>
</comment>